<dbReference type="AlphaFoldDB" id="D5QGC8"/>
<evidence type="ECO:0000313" key="2">
    <source>
        <dbReference type="Proteomes" id="UP000006468"/>
    </source>
</evidence>
<gene>
    <name evidence="1" type="ORF">GXY_10997</name>
</gene>
<accession>D5QGC8</accession>
<dbReference type="Proteomes" id="UP000006468">
    <property type="component" value="Chromosome"/>
</dbReference>
<reference evidence="1 2" key="1">
    <citation type="journal article" date="2010" name="J. Bacteriol.">
        <title>Genome sequence of a cellulose-producing bacterium, Gluconacetobacter hansenii ATCC 23769.</title>
        <authorList>
            <person name="Iyer P.R."/>
            <person name="Geib S.M."/>
            <person name="Catchmark J."/>
            <person name="Kao T.H."/>
            <person name="Tien M."/>
        </authorList>
    </citation>
    <scope>NUCLEOTIDE SEQUENCE [LARGE SCALE GENOMIC DNA]</scope>
    <source>
        <strain evidence="1 2">ATCC 23769</strain>
    </source>
</reference>
<dbReference type="HOGENOM" id="CLU_3389930_0_0_5"/>
<evidence type="ECO:0000313" key="1">
    <source>
        <dbReference type="EMBL" id="EFG83901.1"/>
    </source>
</evidence>
<dbReference type="EMBL" id="ADTV01000041">
    <property type="protein sequence ID" value="EFG83901.1"/>
    <property type="molecule type" value="Genomic_DNA"/>
</dbReference>
<organism evidence="1 2">
    <name type="scientific">Novacetimonas hansenii ATCC 23769</name>
    <dbReference type="NCBI Taxonomy" id="714995"/>
    <lineage>
        <taxon>Bacteria</taxon>
        <taxon>Pseudomonadati</taxon>
        <taxon>Pseudomonadota</taxon>
        <taxon>Alphaproteobacteria</taxon>
        <taxon>Acetobacterales</taxon>
        <taxon>Acetobacteraceae</taxon>
        <taxon>Novacetimonas</taxon>
    </lineage>
</organism>
<proteinExistence type="predicted"/>
<name>D5QGC8_NOVHA</name>
<comment type="caution">
    <text evidence="1">The sequence shown here is derived from an EMBL/GenBank/DDBJ whole genome shotgun (WGS) entry which is preliminary data.</text>
</comment>
<protein>
    <submittedName>
        <fullName evidence="1">Uncharacterized protein</fullName>
    </submittedName>
</protein>
<sequence length="32" mass="3569">MCVMSGLRMAGYGFAIIGRQPDATCYRIMKVE</sequence>